<keyword evidence="6 7" id="KW-0030">Aminoacyl-tRNA synthetase</keyword>
<keyword evidence="4" id="KW-0862">Zinc</keyword>
<evidence type="ECO:0000256" key="8">
    <source>
        <dbReference type="SAM" id="MobiDB-lite"/>
    </source>
</evidence>
<dbReference type="KEGG" id="arca:HC352_00850"/>
<gene>
    <name evidence="10" type="ORF">HC352_00850</name>
</gene>
<dbReference type="PROSITE" id="PS00178">
    <property type="entry name" value="AA_TRNA_LIGASE_I"/>
    <property type="match status" value="1"/>
</dbReference>
<dbReference type="PANTHER" id="PTHR43311">
    <property type="entry name" value="GLUTAMATE--TRNA LIGASE"/>
    <property type="match status" value="1"/>
</dbReference>
<keyword evidence="1 7" id="KW-0436">Ligase</keyword>
<protein>
    <submittedName>
        <fullName evidence="10">tRNA glutamyl-Q(34) synthetase GluQRS</fullName>
        <ecNumber evidence="10">6.1.1.-</ecNumber>
    </submittedName>
</protein>
<name>A0A6H2EK33_9ACTO</name>
<dbReference type="Gene3D" id="3.40.50.620">
    <property type="entry name" value="HUPs"/>
    <property type="match status" value="1"/>
</dbReference>
<keyword evidence="2" id="KW-0479">Metal-binding</keyword>
<dbReference type="InterPro" id="IPR020058">
    <property type="entry name" value="Glu/Gln-tRNA-synth_Ib_cat-dom"/>
</dbReference>
<evidence type="ECO:0000256" key="6">
    <source>
        <dbReference type="ARBA" id="ARBA00023146"/>
    </source>
</evidence>
<dbReference type="GO" id="GO:0008270">
    <property type="term" value="F:zinc ion binding"/>
    <property type="evidence" value="ECO:0007669"/>
    <property type="project" value="InterPro"/>
</dbReference>
<dbReference type="SUPFAM" id="SSF52374">
    <property type="entry name" value="Nucleotidylyl transferase"/>
    <property type="match status" value="1"/>
</dbReference>
<evidence type="ECO:0000256" key="5">
    <source>
        <dbReference type="ARBA" id="ARBA00022840"/>
    </source>
</evidence>
<dbReference type="EMBL" id="CP050804">
    <property type="protein sequence ID" value="QJC21209.1"/>
    <property type="molecule type" value="Genomic_DNA"/>
</dbReference>
<dbReference type="InterPro" id="IPR022380">
    <property type="entry name" value="Glu-Q_tRNA(Asp)_Synthase"/>
</dbReference>
<evidence type="ECO:0000256" key="2">
    <source>
        <dbReference type="ARBA" id="ARBA00022723"/>
    </source>
</evidence>
<dbReference type="PRINTS" id="PR00987">
    <property type="entry name" value="TRNASYNTHGLU"/>
</dbReference>
<dbReference type="GO" id="GO:0006424">
    <property type="term" value="P:glutamyl-tRNA aminoacylation"/>
    <property type="evidence" value="ECO:0007669"/>
    <property type="project" value="InterPro"/>
</dbReference>
<dbReference type="GO" id="GO:0005829">
    <property type="term" value="C:cytosol"/>
    <property type="evidence" value="ECO:0007669"/>
    <property type="project" value="TreeGrafter"/>
</dbReference>
<dbReference type="PANTHER" id="PTHR43311:SF1">
    <property type="entry name" value="GLUTAMYL-Q TRNA(ASP) SYNTHETASE"/>
    <property type="match status" value="1"/>
</dbReference>
<dbReference type="GO" id="GO:0006400">
    <property type="term" value="P:tRNA modification"/>
    <property type="evidence" value="ECO:0007669"/>
    <property type="project" value="InterPro"/>
</dbReference>
<evidence type="ECO:0000256" key="4">
    <source>
        <dbReference type="ARBA" id="ARBA00022833"/>
    </source>
</evidence>
<dbReference type="InterPro" id="IPR001412">
    <property type="entry name" value="aa-tRNA-synth_I_CS"/>
</dbReference>
<keyword evidence="11" id="KW-1185">Reference proteome</keyword>
<dbReference type="Proteomes" id="UP000502298">
    <property type="component" value="Chromosome"/>
</dbReference>
<evidence type="ECO:0000256" key="7">
    <source>
        <dbReference type="RuleBase" id="RU363037"/>
    </source>
</evidence>
<dbReference type="GO" id="GO:0005524">
    <property type="term" value="F:ATP binding"/>
    <property type="evidence" value="ECO:0007669"/>
    <property type="project" value="UniProtKB-KW"/>
</dbReference>
<dbReference type="Pfam" id="PF00749">
    <property type="entry name" value="tRNA-synt_1c"/>
    <property type="match status" value="1"/>
</dbReference>
<dbReference type="AlphaFoldDB" id="A0A6H2EK33"/>
<evidence type="ECO:0000259" key="9">
    <source>
        <dbReference type="Pfam" id="PF00749"/>
    </source>
</evidence>
<evidence type="ECO:0000313" key="10">
    <source>
        <dbReference type="EMBL" id="QJC21209.1"/>
    </source>
</evidence>
<organism evidence="10 11">
    <name type="scientific">Arcanobacterium buesumense</name>
    <dbReference type="NCBI Taxonomy" id="2722751"/>
    <lineage>
        <taxon>Bacteria</taxon>
        <taxon>Bacillati</taxon>
        <taxon>Actinomycetota</taxon>
        <taxon>Actinomycetes</taxon>
        <taxon>Actinomycetales</taxon>
        <taxon>Actinomycetaceae</taxon>
        <taxon>Arcanobacterium</taxon>
    </lineage>
</organism>
<dbReference type="NCBIfam" id="NF004315">
    <property type="entry name" value="PRK05710.1-4"/>
    <property type="match status" value="1"/>
</dbReference>
<feature type="region of interest" description="Disordered" evidence="8">
    <location>
        <begin position="1"/>
        <end position="32"/>
    </location>
</feature>
<keyword evidence="7" id="KW-0648">Protein biosynthesis</keyword>
<dbReference type="InterPro" id="IPR014729">
    <property type="entry name" value="Rossmann-like_a/b/a_fold"/>
</dbReference>
<accession>A0A6H2EK33</accession>
<dbReference type="GO" id="GO:0004818">
    <property type="term" value="F:glutamate-tRNA ligase activity"/>
    <property type="evidence" value="ECO:0007669"/>
    <property type="project" value="TreeGrafter"/>
</dbReference>
<evidence type="ECO:0000313" key="11">
    <source>
        <dbReference type="Proteomes" id="UP000502298"/>
    </source>
</evidence>
<dbReference type="RefSeq" id="WP_168917151.1">
    <property type="nucleotide sequence ID" value="NZ_CP050804.1"/>
</dbReference>
<dbReference type="EC" id="6.1.1.-" evidence="10"/>
<comment type="similarity">
    <text evidence="7">Belongs to the class-I aminoacyl-tRNA synthetase family.</text>
</comment>
<proteinExistence type="inferred from homology"/>
<reference evidence="10 11" key="1">
    <citation type="submission" date="2020-03" db="EMBL/GenBank/DDBJ databases">
        <title>Complete genome of Arcanobacterium buesumensis sp. nov. strain 2701.</title>
        <authorList>
            <person name="Borowiak M."/>
            <person name="Alssahen M."/>
            <person name="Laemmler C."/>
            <person name="Malorny B."/>
            <person name="Hassan A."/>
            <person name="Prenger-Berninghoff E."/>
            <person name="Ploetz M."/>
            <person name="Abdulmawjood A."/>
        </authorList>
    </citation>
    <scope>NUCLEOTIDE SEQUENCE [LARGE SCALE GENOMIC DNA]</scope>
    <source>
        <strain evidence="10 11">2701</strain>
    </source>
</reference>
<keyword evidence="3 7" id="KW-0547">Nucleotide-binding</keyword>
<dbReference type="NCBIfam" id="TIGR03838">
    <property type="entry name" value="queuosine_YadB"/>
    <property type="match status" value="1"/>
</dbReference>
<evidence type="ECO:0000256" key="1">
    <source>
        <dbReference type="ARBA" id="ARBA00022598"/>
    </source>
</evidence>
<evidence type="ECO:0000256" key="3">
    <source>
        <dbReference type="ARBA" id="ARBA00022741"/>
    </source>
</evidence>
<feature type="domain" description="Glutamyl/glutaminyl-tRNA synthetase class Ib catalytic" evidence="9">
    <location>
        <begin position="26"/>
        <end position="274"/>
    </location>
</feature>
<keyword evidence="5 7" id="KW-0067">ATP-binding</keyword>
<dbReference type="InterPro" id="IPR049940">
    <property type="entry name" value="GluQ/Sye"/>
</dbReference>
<dbReference type="InterPro" id="IPR000924">
    <property type="entry name" value="Glu/Gln-tRNA-synth"/>
</dbReference>
<sequence length="384" mass="42215">MSGHETTVGIPTQHAEKESSTPGKGRFAPSPTGDFHLGNLRTALLAWAFARHTGRDFHMRIEDLDDRSRPQYIHRQLGDLETLGIDWDGPEIRQSQRLDRYEEIYADLRKSGALYECYCTRKELATLASAPHQPPGSYAGTCRNLSDDERVAGREKMRVANRKAAFRLRTTNTEICLEDRQLGVYQAMIDDFVIRRGDGVFSYNFVSVVDDGEFGVTQIVRGDDLLSSTPRQIYLQQQLGYATPEYAHVPLVLNTAGARLAKRDGAVTLSELTELGWSVGDIIDLIASSLGMGCAALLGEAEVTSPAEEGVASLGEEGVVSPGIGGTANGCKQTVDLHDGGHCRSDIRTAREFLTVFDPKLLPRTPWYVDVARLAEGPQVWFSA</sequence>